<dbReference type="Gene3D" id="3.40.50.150">
    <property type="entry name" value="Vaccinia Virus protein VP39"/>
    <property type="match status" value="1"/>
</dbReference>
<gene>
    <name evidence="2" type="ORF">AMAG_09029</name>
</gene>
<dbReference type="PANTHER" id="PTHR44068:SF11">
    <property type="entry name" value="GERANYL DIPHOSPHATE 2-C-METHYLTRANSFERASE"/>
    <property type="match status" value="1"/>
</dbReference>
<keyword evidence="3" id="KW-1185">Reference proteome</keyword>
<dbReference type="VEuPathDB" id="FungiDB:AMAG_09029"/>
<evidence type="ECO:0000256" key="1">
    <source>
        <dbReference type="SAM" id="MobiDB-lite"/>
    </source>
</evidence>
<accession>A0A0L0SNA1</accession>
<evidence type="ECO:0008006" key="4">
    <source>
        <dbReference type="Google" id="ProtNLM"/>
    </source>
</evidence>
<dbReference type="STRING" id="578462.A0A0L0SNA1"/>
<dbReference type="AlphaFoldDB" id="A0A0L0SNA1"/>
<reference evidence="3" key="2">
    <citation type="submission" date="2009-11" db="EMBL/GenBank/DDBJ databases">
        <title>The Genome Sequence of Allomyces macrogynus strain ATCC 38327.</title>
        <authorList>
            <consortium name="The Broad Institute Genome Sequencing Platform"/>
            <person name="Russ C."/>
            <person name="Cuomo C."/>
            <person name="Shea T."/>
            <person name="Young S.K."/>
            <person name="Zeng Q."/>
            <person name="Koehrsen M."/>
            <person name="Haas B."/>
            <person name="Borodovsky M."/>
            <person name="Guigo R."/>
            <person name="Alvarado L."/>
            <person name="Berlin A."/>
            <person name="Borenstein D."/>
            <person name="Chen Z."/>
            <person name="Engels R."/>
            <person name="Freedman E."/>
            <person name="Gellesch M."/>
            <person name="Goldberg J."/>
            <person name="Griggs A."/>
            <person name="Gujja S."/>
            <person name="Heiman D."/>
            <person name="Hepburn T."/>
            <person name="Howarth C."/>
            <person name="Jen D."/>
            <person name="Larson L."/>
            <person name="Lewis B."/>
            <person name="Mehta T."/>
            <person name="Park D."/>
            <person name="Pearson M."/>
            <person name="Roberts A."/>
            <person name="Saif S."/>
            <person name="Shenoy N."/>
            <person name="Sisk P."/>
            <person name="Stolte C."/>
            <person name="Sykes S."/>
            <person name="Walk T."/>
            <person name="White J."/>
            <person name="Yandava C."/>
            <person name="Burger G."/>
            <person name="Gray M.W."/>
            <person name="Holland P.W.H."/>
            <person name="King N."/>
            <person name="Lang F.B.F."/>
            <person name="Roger A.J."/>
            <person name="Ruiz-Trillo I."/>
            <person name="Lander E."/>
            <person name="Nusbaum C."/>
        </authorList>
    </citation>
    <scope>NUCLEOTIDE SEQUENCE [LARGE SCALE GENOMIC DNA]</scope>
    <source>
        <strain evidence="3">ATCC 38327</strain>
    </source>
</reference>
<dbReference type="SUPFAM" id="SSF53335">
    <property type="entry name" value="S-adenosyl-L-methionine-dependent methyltransferases"/>
    <property type="match status" value="1"/>
</dbReference>
<evidence type="ECO:0000313" key="3">
    <source>
        <dbReference type="Proteomes" id="UP000054350"/>
    </source>
</evidence>
<dbReference type="EMBL" id="GG745343">
    <property type="protein sequence ID" value="KNE63967.1"/>
    <property type="molecule type" value="Genomic_DNA"/>
</dbReference>
<dbReference type="PANTHER" id="PTHR44068">
    <property type="entry name" value="ZGC:194242"/>
    <property type="match status" value="1"/>
</dbReference>
<feature type="region of interest" description="Disordered" evidence="1">
    <location>
        <begin position="32"/>
        <end position="54"/>
    </location>
</feature>
<protein>
    <recommendedName>
        <fullName evidence="4">Methyltransferase domain-containing protein</fullName>
    </recommendedName>
</protein>
<name>A0A0L0SNA1_ALLM3</name>
<organism evidence="2 3">
    <name type="scientific">Allomyces macrogynus (strain ATCC 38327)</name>
    <name type="common">Allomyces javanicus var. macrogynus</name>
    <dbReference type="NCBI Taxonomy" id="578462"/>
    <lineage>
        <taxon>Eukaryota</taxon>
        <taxon>Fungi</taxon>
        <taxon>Fungi incertae sedis</taxon>
        <taxon>Blastocladiomycota</taxon>
        <taxon>Blastocladiomycetes</taxon>
        <taxon>Blastocladiales</taxon>
        <taxon>Blastocladiaceae</taxon>
        <taxon>Allomyces</taxon>
    </lineage>
</organism>
<sequence length="347" mass="36940">MADPALMAQGDTLDHPLARLLVSDQARYASQTGPCVTSEPTDAGPIWQQSTDKQASNHAKDGLYGLDHVELSAGATGFMNVGLWVPRPDIDETRAVSSNEGTVSGGECQPLVRACERMVCAVAHAAGVQRGTRVLDCGYGLGDQCLLLATKFGCGVIGLTKSPVQAAVARDRVAALCLSNRVVLAEGDAVTIDVAWPALAPSPDWTPDVVLSIDSAYHYQTRARFFAAAHAALTSASSSPARPGRLALADLIVPSTFATRTLFSWIPALPVANLGSIDDYVLHLDRAGFEAIEVQDVTDAVFPGLTTYLCAFPGARKWRVAGWMWWAFWKALAARYVIVSATVKKSV</sequence>
<dbReference type="OMA" id="CERMVCA"/>
<reference evidence="2 3" key="1">
    <citation type="submission" date="2009-11" db="EMBL/GenBank/DDBJ databases">
        <title>Annotation of Allomyces macrogynus ATCC 38327.</title>
        <authorList>
            <consortium name="The Broad Institute Genome Sequencing Platform"/>
            <person name="Russ C."/>
            <person name="Cuomo C."/>
            <person name="Burger G."/>
            <person name="Gray M.W."/>
            <person name="Holland P.W.H."/>
            <person name="King N."/>
            <person name="Lang F.B.F."/>
            <person name="Roger A.J."/>
            <person name="Ruiz-Trillo I."/>
            <person name="Young S.K."/>
            <person name="Zeng Q."/>
            <person name="Gargeya S."/>
            <person name="Fitzgerald M."/>
            <person name="Haas B."/>
            <person name="Abouelleil A."/>
            <person name="Alvarado L."/>
            <person name="Arachchi H.M."/>
            <person name="Berlin A."/>
            <person name="Chapman S.B."/>
            <person name="Gearin G."/>
            <person name="Goldberg J."/>
            <person name="Griggs A."/>
            <person name="Gujja S."/>
            <person name="Hansen M."/>
            <person name="Heiman D."/>
            <person name="Howarth C."/>
            <person name="Larimer J."/>
            <person name="Lui A."/>
            <person name="MacDonald P.J.P."/>
            <person name="McCowen C."/>
            <person name="Montmayeur A."/>
            <person name="Murphy C."/>
            <person name="Neiman D."/>
            <person name="Pearson M."/>
            <person name="Priest M."/>
            <person name="Roberts A."/>
            <person name="Saif S."/>
            <person name="Shea T."/>
            <person name="Sisk P."/>
            <person name="Stolte C."/>
            <person name="Sykes S."/>
            <person name="Wortman J."/>
            <person name="Nusbaum C."/>
            <person name="Birren B."/>
        </authorList>
    </citation>
    <scope>NUCLEOTIDE SEQUENCE [LARGE SCALE GENOMIC DNA]</scope>
    <source>
        <strain evidence="2 3">ATCC 38327</strain>
    </source>
</reference>
<evidence type="ECO:0000313" key="2">
    <source>
        <dbReference type="EMBL" id="KNE63967.1"/>
    </source>
</evidence>
<dbReference type="InterPro" id="IPR029063">
    <property type="entry name" value="SAM-dependent_MTases_sf"/>
</dbReference>
<dbReference type="Proteomes" id="UP000054350">
    <property type="component" value="Unassembled WGS sequence"/>
</dbReference>
<dbReference type="InterPro" id="IPR050447">
    <property type="entry name" value="Erg6_SMT_methyltransf"/>
</dbReference>
<proteinExistence type="predicted"/>
<dbReference type="OrthoDB" id="61390at2759"/>